<evidence type="ECO:0000313" key="2">
    <source>
        <dbReference type="Proteomes" id="UP001143480"/>
    </source>
</evidence>
<reference evidence="1" key="2">
    <citation type="submission" date="2023-01" db="EMBL/GenBank/DDBJ databases">
        <authorList>
            <person name="Sun Q."/>
            <person name="Evtushenko L."/>
        </authorList>
    </citation>
    <scope>NUCLEOTIDE SEQUENCE</scope>
    <source>
        <strain evidence="1">VKM Ac-1321</strain>
    </source>
</reference>
<gene>
    <name evidence="1" type="ORF">GCM10017581_080580</name>
</gene>
<dbReference type="EMBL" id="BSFP01000071">
    <property type="protein sequence ID" value="GLL06309.1"/>
    <property type="molecule type" value="Genomic_DNA"/>
</dbReference>
<reference evidence="1" key="1">
    <citation type="journal article" date="2014" name="Int. J. Syst. Evol. Microbiol.">
        <title>Complete genome sequence of Corynebacterium casei LMG S-19264T (=DSM 44701T), isolated from a smear-ripened cheese.</title>
        <authorList>
            <consortium name="US DOE Joint Genome Institute (JGI-PGF)"/>
            <person name="Walter F."/>
            <person name="Albersmeier A."/>
            <person name="Kalinowski J."/>
            <person name="Ruckert C."/>
        </authorList>
    </citation>
    <scope>NUCLEOTIDE SEQUENCE</scope>
    <source>
        <strain evidence="1">VKM Ac-1321</strain>
    </source>
</reference>
<protein>
    <submittedName>
        <fullName evidence="1">Uncharacterized protein</fullName>
    </submittedName>
</protein>
<name>A0A9W6KVN1_9ACTN</name>
<keyword evidence="2" id="KW-1185">Reference proteome</keyword>
<evidence type="ECO:0000313" key="1">
    <source>
        <dbReference type="EMBL" id="GLL06309.1"/>
    </source>
</evidence>
<organism evidence="1 2">
    <name type="scientific">Dactylosporangium matsuzakiense</name>
    <dbReference type="NCBI Taxonomy" id="53360"/>
    <lineage>
        <taxon>Bacteria</taxon>
        <taxon>Bacillati</taxon>
        <taxon>Actinomycetota</taxon>
        <taxon>Actinomycetes</taxon>
        <taxon>Micromonosporales</taxon>
        <taxon>Micromonosporaceae</taxon>
        <taxon>Dactylosporangium</taxon>
    </lineage>
</organism>
<dbReference type="AlphaFoldDB" id="A0A9W6KVN1"/>
<proteinExistence type="predicted"/>
<comment type="caution">
    <text evidence="1">The sequence shown here is derived from an EMBL/GenBank/DDBJ whole genome shotgun (WGS) entry which is preliminary data.</text>
</comment>
<accession>A0A9W6KVN1</accession>
<sequence length="85" mass="8759">MRRVEAGIEIVGVSSVLSLPGGRLEAVLGAEADVDAALAGGDADAILAAQRRVVQRELRYMAADRRTSAVASVADDGAALLLRTL</sequence>
<dbReference type="Proteomes" id="UP001143480">
    <property type="component" value="Unassembled WGS sequence"/>
</dbReference>